<gene>
    <name evidence="3" type="ORF">JQS43_21165</name>
</gene>
<evidence type="ECO:0000259" key="1">
    <source>
        <dbReference type="SMART" id="SM00897"/>
    </source>
</evidence>
<dbReference type="InterPro" id="IPR013702">
    <property type="entry name" value="FIST_domain_N"/>
</dbReference>
<protein>
    <submittedName>
        <fullName evidence="3">FIST C-terminal domain-containing protein</fullName>
    </submittedName>
</protein>
<dbReference type="Pfam" id="PF08495">
    <property type="entry name" value="FIST"/>
    <property type="match status" value="1"/>
</dbReference>
<feature type="domain" description="FIST C-domain" evidence="2">
    <location>
        <begin position="234"/>
        <end position="377"/>
    </location>
</feature>
<reference evidence="3" key="1">
    <citation type="submission" date="2021-02" db="EMBL/GenBank/DDBJ databases">
        <title>Natrosporangium hydrolyticum gen. nov., sp. nov, a haloalkaliphilic actinobacterium from a soda solonchak soil.</title>
        <authorList>
            <person name="Sorokin D.Y."/>
            <person name="Khijniak T.V."/>
            <person name="Zakharycheva A.P."/>
            <person name="Boueva O.V."/>
            <person name="Ariskina E.V."/>
            <person name="Hahnke R.L."/>
            <person name="Bunk B."/>
            <person name="Sproer C."/>
            <person name="Schumann P."/>
            <person name="Evtushenko L.I."/>
            <person name="Kublanov I.V."/>
        </authorList>
    </citation>
    <scope>NUCLEOTIDE SEQUENCE</scope>
    <source>
        <strain evidence="3">DSM 106523</strain>
    </source>
</reference>
<evidence type="ECO:0000313" key="3">
    <source>
        <dbReference type="EMBL" id="QSB14022.1"/>
    </source>
</evidence>
<dbReference type="Proteomes" id="UP000662857">
    <property type="component" value="Chromosome"/>
</dbReference>
<evidence type="ECO:0000313" key="4">
    <source>
        <dbReference type="Proteomes" id="UP000662857"/>
    </source>
</evidence>
<organism evidence="3 4">
    <name type="scientific">Natronosporangium hydrolyticum</name>
    <dbReference type="NCBI Taxonomy" id="2811111"/>
    <lineage>
        <taxon>Bacteria</taxon>
        <taxon>Bacillati</taxon>
        <taxon>Actinomycetota</taxon>
        <taxon>Actinomycetes</taxon>
        <taxon>Micromonosporales</taxon>
        <taxon>Micromonosporaceae</taxon>
        <taxon>Natronosporangium</taxon>
    </lineage>
</organism>
<dbReference type="PANTHER" id="PTHR40252:SF2">
    <property type="entry name" value="BLR0328 PROTEIN"/>
    <property type="match status" value="1"/>
</dbReference>
<dbReference type="EMBL" id="CP070499">
    <property type="protein sequence ID" value="QSB14022.1"/>
    <property type="molecule type" value="Genomic_DNA"/>
</dbReference>
<accession>A0A895YCW2</accession>
<dbReference type="PANTHER" id="PTHR40252">
    <property type="entry name" value="BLR0328 PROTEIN"/>
    <property type="match status" value="1"/>
</dbReference>
<sequence length="394" mass="41091">MSGTSTHRWFGIGHSEQADPDAAGEAAASAALAGRSPSLLIVFSSISYDLPTLLASVRRAAGPGVPIVGCSAMGEISAHGVTDGSVVVAALGGAGLQVYPQVRRGVSGRRHAAGREAADPLASLDAPYRVLLLLCDGLSFELHRVVRGAYAAAGAAVPLVGGCAADNLTFTATYQFYGDGDEVEIMSDAVVGVAIGSDAPLGVGVAHGWRRTDEAMVVTSSEESRVFQLDNEPALDVYLRLIGEDVSIVDDPDKFHNRAYYHPLGLSRRDGDDMRVVHAADVSDRSLICLANVPQGALASLMETDPESLVSSAGESCRQASRMLGGAPPIGFLTFDCGIRKVMLGHDSVQREVAQMRQFTGDAPVGGFYTYGEIARSQGSRGTHHLAVASLALA</sequence>
<dbReference type="AlphaFoldDB" id="A0A895YCW2"/>
<dbReference type="SMART" id="SM00897">
    <property type="entry name" value="FIST"/>
    <property type="match status" value="1"/>
</dbReference>
<dbReference type="RefSeq" id="WP_239676139.1">
    <property type="nucleotide sequence ID" value="NZ_CP070499.1"/>
</dbReference>
<evidence type="ECO:0000259" key="2">
    <source>
        <dbReference type="SMART" id="SM01204"/>
    </source>
</evidence>
<feature type="domain" description="FIST" evidence="1">
    <location>
        <begin position="36"/>
        <end position="233"/>
    </location>
</feature>
<name>A0A895YCW2_9ACTN</name>
<keyword evidence="4" id="KW-1185">Reference proteome</keyword>
<dbReference type="SMART" id="SM01204">
    <property type="entry name" value="FIST_C"/>
    <property type="match status" value="1"/>
</dbReference>
<proteinExistence type="predicted"/>
<dbReference type="KEGG" id="nhy:JQS43_21165"/>
<dbReference type="Pfam" id="PF10442">
    <property type="entry name" value="FIST_C"/>
    <property type="match status" value="1"/>
</dbReference>
<dbReference type="InterPro" id="IPR019494">
    <property type="entry name" value="FIST_C"/>
</dbReference>